<evidence type="ECO:0000313" key="3">
    <source>
        <dbReference type="EMBL" id="CEP19124.1"/>
    </source>
</evidence>
<name>A0A0B7NVS7_9FUNG</name>
<dbReference type="Gene3D" id="3.40.50.1110">
    <property type="entry name" value="SGNH hydrolase"/>
    <property type="match status" value="1"/>
</dbReference>
<evidence type="ECO:0000259" key="2">
    <source>
        <dbReference type="Pfam" id="PF03629"/>
    </source>
</evidence>
<dbReference type="EMBL" id="LN734002">
    <property type="protein sequence ID" value="CEP19124.1"/>
    <property type="molecule type" value="Genomic_DNA"/>
</dbReference>
<dbReference type="InterPro" id="IPR036514">
    <property type="entry name" value="SGNH_hydro_sf"/>
</dbReference>
<dbReference type="Proteomes" id="UP000054107">
    <property type="component" value="Unassembled WGS sequence"/>
</dbReference>
<dbReference type="PANTHER" id="PTHR31988:SF19">
    <property type="entry name" value="9-O-ACETYL-N-ACETYLNEURAMINIC ACID DEACETYLASE-RELATED"/>
    <property type="match status" value="1"/>
</dbReference>
<dbReference type="InterPro" id="IPR052940">
    <property type="entry name" value="Carb_Esterase_6"/>
</dbReference>
<dbReference type="InterPro" id="IPR005181">
    <property type="entry name" value="SASA"/>
</dbReference>
<evidence type="ECO:0000313" key="4">
    <source>
        <dbReference type="Proteomes" id="UP000054107"/>
    </source>
</evidence>
<accession>A0A0B7NVS7</accession>
<gene>
    <name evidence="3" type="primary">PARPA_13436.1 scaffold 46804</name>
</gene>
<proteinExistence type="predicted"/>
<dbReference type="Pfam" id="PF03629">
    <property type="entry name" value="SASA"/>
    <property type="match status" value="1"/>
</dbReference>
<dbReference type="PANTHER" id="PTHR31988">
    <property type="entry name" value="ESTERASE, PUTATIVE (DUF303)-RELATED"/>
    <property type="match status" value="1"/>
</dbReference>
<sequence>MSLSELTFESHEKYYKTAYYADCIKDYQILQRNPLNDSATVIFYNGTQQTYKIGGPYTINGANNIYVGDIWIMAGQSNMRGHGYQIDPYSKCSLIEHGQPGIHLYNSEEEWTTAEEPLHQLYKSKRTVHHTLPDPTVKNPKLLEYRGASLGLSFAKHYQKISSNIPVGLVASAHGGTSLNDWKRPDTINKDTEDTTLYGAMMARIKAVGGCIAGILWYQGESDTNTTQDASTYEPRFRRWLDQVREDIGFQALPIAFVQIGPHVIDLEETKKNWTSVQLAQFRIMLEQVHTAGVSSVGCSLDDRLHLSAVGLKLVGERLAIVASKLVNPLDTSTFVSNDTFCAQYQDPIVSHLKGSLPPCILFTDQGWSVRQTYNANDLRLNVAGFGLQCADEKVAIINARVEKNGCQIKIWISHKPNDDLFLTYGLKYPLIDSLNKGWPAFLIKVKPCRDD</sequence>
<feature type="domain" description="Sialate O-acetylesterase" evidence="2">
    <location>
        <begin position="68"/>
        <end position="321"/>
    </location>
</feature>
<keyword evidence="4" id="KW-1185">Reference proteome</keyword>
<protein>
    <recommendedName>
        <fullName evidence="2">Sialate O-acetylesterase domain-containing protein</fullName>
    </recommendedName>
</protein>
<dbReference type="OrthoDB" id="42638at2759"/>
<keyword evidence="1" id="KW-0378">Hydrolase</keyword>
<organism evidence="3 4">
    <name type="scientific">Parasitella parasitica</name>
    <dbReference type="NCBI Taxonomy" id="35722"/>
    <lineage>
        <taxon>Eukaryota</taxon>
        <taxon>Fungi</taxon>
        <taxon>Fungi incertae sedis</taxon>
        <taxon>Mucoromycota</taxon>
        <taxon>Mucoromycotina</taxon>
        <taxon>Mucoromycetes</taxon>
        <taxon>Mucorales</taxon>
        <taxon>Mucorineae</taxon>
        <taxon>Mucoraceae</taxon>
        <taxon>Parasitella</taxon>
    </lineage>
</organism>
<dbReference type="AlphaFoldDB" id="A0A0B7NVS7"/>
<dbReference type="SUPFAM" id="SSF52266">
    <property type="entry name" value="SGNH hydrolase"/>
    <property type="match status" value="1"/>
</dbReference>
<reference evidence="3 4" key="1">
    <citation type="submission" date="2014-09" db="EMBL/GenBank/DDBJ databases">
        <authorList>
            <person name="Ellenberger Sabrina"/>
        </authorList>
    </citation>
    <scope>NUCLEOTIDE SEQUENCE [LARGE SCALE GENOMIC DNA]</scope>
    <source>
        <strain evidence="3 4">CBS 412.66</strain>
    </source>
</reference>
<dbReference type="GO" id="GO:0016787">
    <property type="term" value="F:hydrolase activity"/>
    <property type="evidence" value="ECO:0007669"/>
    <property type="project" value="UniProtKB-KW"/>
</dbReference>
<evidence type="ECO:0000256" key="1">
    <source>
        <dbReference type="ARBA" id="ARBA00022801"/>
    </source>
</evidence>